<accession>A0AAD7U890</accession>
<evidence type="ECO:0008006" key="4">
    <source>
        <dbReference type="Google" id="ProtNLM"/>
    </source>
</evidence>
<dbReference type="PANTHER" id="PTHR20883:SF47">
    <property type="entry name" value="PHYTANOYL-COA DIOXYGENASE"/>
    <property type="match status" value="1"/>
</dbReference>
<name>A0AAD7U890_9STRA</name>
<sequence length="302" mass="32548">MLLRRNPFRGVVSSSSSSRVDVDACLPASAIAQFRKKGAVMLPKVVSASWVAALREAAEANMKCPGPLCDEHAAAQGTGGRFHDDQFLWKRHGAFEEYVLESGVGGLAARAMGSKSAHIFYDQLLVKEPGTVAPTPWHNDTSYWQLDGSQICSVWLALDDVAAECGVSYVSGSHLSKIRHAVTNFSGDHHSDKNTYAGSEPLDPVPDVDALEREGSVELLKWDMEPGDAILFSSYAIHGAPGTPAKANRRRGYATRWCGDDVTFDARPGTMAAGWAAAGYDARLQHGDRLGKSALHPDVLRT</sequence>
<dbReference type="EMBL" id="JAQMWT010000531">
    <property type="protein sequence ID" value="KAJ8600020.1"/>
    <property type="molecule type" value="Genomic_DNA"/>
</dbReference>
<reference evidence="2" key="1">
    <citation type="submission" date="2023-01" db="EMBL/GenBank/DDBJ databases">
        <title>Metagenome sequencing of chrysophaentin producing Chrysophaeum taylorii.</title>
        <authorList>
            <person name="Davison J."/>
            <person name="Bewley C."/>
        </authorList>
    </citation>
    <scope>NUCLEOTIDE SEQUENCE</scope>
    <source>
        <strain evidence="2">NIES-1699</strain>
    </source>
</reference>
<protein>
    <recommendedName>
        <fullName evidence="4">Phytanoyl-CoA dioxygenase</fullName>
    </recommendedName>
</protein>
<evidence type="ECO:0000313" key="2">
    <source>
        <dbReference type="EMBL" id="KAJ8600020.1"/>
    </source>
</evidence>
<proteinExistence type="predicted"/>
<dbReference type="Proteomes" id="UP001230188">
    <property type="component" value="Unassembled WGS sequence"/>
</dbReference>
<comment type="caution">
    <text evidence="2">The sequence shown here is derived from an EMBL/GenBank/DDBJ whole genome shotgun (WGS) entry which is preliminary data.</text>
</comment>
<organism evidence="2 3">
    <name type="scientific">Chrysophaeum taylorii</name>
    <dbReference type="NCBI Taxonomy" id="2483200"/>
    <lineage>
        <taxon>Eukaryota</taxon>
        <taxon>Sar</taxon>
        <taxon>Stramenopiles</taxon>
        <taxon>Ochrophyta</taxon>
        <taxon>Pelagophyceae</taxon>
        <taxon>Pelagomonadales</taxon>
        <taxon>Pelagomonadaceae</taxon>
        <taxon>Chrysophaeum</taxon>
    </lineage>
</organism>
<dbReference type="InterPro" id="IPR008775">
    <property type="entry name" value="Phytyl_CoA_dOase-like"/>
</dbReference>
<gene>
    <name evidence="2" type="ORF">CTAYLR_001867</name>
</gene>
<dbReference type="Gene3D" id="2.60.120.620">
    <property type="entry name" value="q2cbj1_9rhob like domain"/>
    <property type="match status" value="1"/>
</dbReference>
<dbReference type="SUPFAM" id="SSF51197">
    <property type="entry name" value="Clavaminate synthase-like"/>
    <property type="match status" value="1"/>
</dbReference>
<comment type="cofactor">
    <cofactor evidence="1">
        <name>Fe cation</name>
        <dbReference type="ChEBI" id="CHEBI:24875"/>
    </cofactor>
</comment>
<dbReference type="PANTHER" id="PTHR20883">
    <property type="entry name" value="PHYTANOYL-COA DIOXYGENASE DOMAIN CONTAINING 1"/>
    <property type="match status" value="1"/>
</dbReference>
<dbReference type="Pfam" id="PF05721">
    <property type="entry name" value="PhyH"/>
    <property type="match status" value="1"/>
</dbReference>
<evidence type="ECO:0000256" key="1">
    <source>
        <dbReference type="ARBA" id="ARBA00001962"/>
    </source>
</evidence>
<evidence type="ECO:0000313" key="3">
    <source>
        <dbReference type="Proteomes" id="UP001230188"/>
    </source>
</evidence>
<dbReference type="AlphaFoldDB" id="A0AAD7U890"/>
<keyword evidence="3" id="KW-1185">Reference proteome</keyword>